<evidence type="ECO:0000313" key="12">
    <source>
        <dbReference type="Proteomes" id="UP001634394"/>
    </source>
</evidence>
<dbReference type="InterPro" id="IPR041249">
    <property type="entry name" value="HEPN_DZIP3"/>
</dbReference>
<dbReference type="Gene3D" id="3.90.70.80">
    <property type="match status" value="1"/>
</dbReference>
<keyword evidence="3" id="KW-0677">Repeat</keyword>
<keyword evidence="4" id="KW-0547">Nucleotide-binding</keyword>
<dbReference type="EC" id="2.7.11.1" evidence="1"/>
<dbReference type="AlphaFoldDB" id="A0ABD3XQC5"/>
<dbReference type="Proteomes" id="UP001634394">
    <property type="component" value="Unassembled WGS sequence"/>
</dbReference>
<dbReference type="Pfam" id="PF02338">
    <property type="entry name" value="OTU"/>
    <property type="match status" value="1"/>
</dbReference>
<dbReference type="GO" id="GO:0016301">
    <property type="term" value="F:kinase activity"/>
    <property type="evidence" value="ECO:0007669"/>
    <property type="project" value="UniProtKB-KW"/>
</dbReference>
<dbReference type="Gene3D" id="1.10.10.10">
    <property type="entry name" value="Winged helix-like DNA-binding domain superfamily/Winged helix DNA-binding domain"/>
    <property type="match status" value="1"/>
</dbReference>
<dbReference type="InterPro" id="IPR032171">
    <property type="entry name" value="COR-A"/>
</dbReference>
<dbReference type="Gene3D" id="3.40.50.300">
    <property type="entry name" value="P-loop containing nucleotide triphosphate hydrolases"/>
    <property type="match status" value="1"/>
</dbReference>
<feature type="domain" description="OTU" evidence="9">
    <location>
        <begin position="783"/>
        <end position="923"/>
    </location>
</feature>
<dbReference type="InterPro" id="IPR050704">
    <property type="entry name" value="Peptidase_C85-like"/>
</dbReference>
<reference evidence="11 12" key="1">
    <citation type="submission" date="2024-11" db="EMBL/GenBank/DDBJ databases">
        <title>Chromosome-level genome assembly of the freshwater bivalve Anodonta woodiana.</title>
        <authorList>
            <person name="Chen X."/>
        </authorList>
    </citation>
    <scope>NUCLEOTIDE SEQUENCE [LARGE SCALE GENOMIC DNA]</scope>
    <source>
        <strain evidence="11">MN2024</strain>
        <tissue evidence="11">Gills</tissue>
    </source>
</reference>
<keyword evidence="6" id="KW-0067">ATP-binding</keyword>
<sequence length="1180" mass="134723">SVIPAVVLKMNAKFIHMYKEALNDGKEKVYNIRVMVVGQYGVGKTTLTQRLLGKNVNISERHSTKGIDVHVECSKVSLPAGEWITLEKDAEKYSILQRLVNVLNERVHCQEYEGQQESHDYILDMVTNEEHGYADSQDNLLVSAELSISQEVQPSQLVQSSVTRVYPESDCKAGAKINEMDTLMDILHLVNENSDKFEKSMVEYAALALWDFAGKHAFYTTHHIFLTRRAIYLLVIDLSQQITDFIQDEKCFLDMEWIQLSKVHDCIETWLNSIHSCEQAYQPGIPPVILVGTHVDKIPEKFRQEVILEYFLKMRQMLQNKLVALHLMDSIAIDNTQCDPKLDDLKRRIIELASKQPYWGEEKPARWIPLEQVLMTFKAAGVKVVPLSLIEEINRSAYVRIKDRDELELFLIFQHEIGTILYFSAEGLRDKIVLDPKWMIDALQSLIATEMCIMQNPAIIKKWYDFKHKGKLSHELIDAVWTKEDKPDFHDNKEHLLLVMEKLNIIARPMSYTEDGMLDKEEDYYLAPCMLRQETPKGVICPKSDPEDQSTSVLCFVCKGKFLPTPIFHRLVGACLTQWPIAKTRSENQIYCGCCVFRLDHLHRLTLHVFGHVIFARVIGRGVTDTCQSSKLCTEARKFIFENLRTITRNLGHSVEFEMHIQCPNCDADCTEGLFAVPLLQKQDKVVCHSHDERHTLLSQKLLRLWFEDGEQNVMEGIQERKDSKVFRKGEDASMDRVLYTSIKKGVPCSHPLLLHQLLQKSPQAAFSNQSTLDANCLSLGLKLHDETPADGNCFFEAVSRQLRRLNCVVQKSPQELRQEVVDFMRANRVIQASEGTIHLDSFIYNESFNVYCSRMARDGEWADHVVVVAMARMLQIDIMIVTSAPSSRPEDIVWVVGQTAFQGDPILLGHVWESHYMSLQPIVIRIIVVYISATVVILDPSSVSTTAGLTPVMSSSYSEGNIVQPQASSSIPSTSADIMQVPSLDDTDRFMHIACLLINVGSRVLKRLLLYHTVTPTCTLDQYLAKKRIDIDNLRKKRILNISQMDILFPPVGCTNLGDYDISLLSVLFTNIVPNISQQELSMIQFLRYKRNEIFAHAKSVTVSSNDYQTFWNDICKALEALSKQCNDPDFQNEILREIQGIQVSTVQGTSLLDTLQTHPRRIETLERLVQYLISNHAQ</sequence>
<keyword evidence="5" id="KW-0418">Kinase</keyword>
<comment type="caution">
    <text evidence="11">The sequence shown here is derived from an EMBL/GenBank/DDBJ whole genome shotgun (WGS) entry which is preliminary data.</text>
</comment>
<dbReference type="Pfam" id="PF16095">
    <property type="entry name" value="COR-A"/>
    <property type="match status" value="1"/>
</dbReference>
<dbReference type="Pfam" id="PF08477">
    <property type="entry name" value="Roc"/>
    <property type="match status" value="1"/>
</dbReference>
<evidence type="ECO:0000256" key="2">
    <source>
        <dbReference type="ARBA" id="ARBA00022679"/>
    </source>
</evidence>
<dbReference type="PROSITE" id="PS51424">
    <property type="entry name" value="ROC"/>
    <property type="match status" value="1"/>
</dbReference>
<dbReference type="GO" id="GO:0005524">
    <property type="term" value="F:ATP binding"/>
    <property type="evidence" value="ECO:0007669"/>
    <property type="project" value="UniProtKB-KW"/>
</dbReference>
<dbReference type="CDD" id="cd22758">
    <property type="entry name" value="OTU_232R-like"/>
    <property type="match status" value="1"/>
</dbReference>
<dbReference type="PROSITE" id="PS50802">
    <property type="entry name" value="OTU"/>
    <property type="match status" value="1"/>
</dbReference>
<dbReference type="InterPro" id="IPR038765">
    <property type="entry name" value="Papain-like_cys_pep_sf"/>
</dbReference>
<evidence type="ECO:0000259" key="9">
    <source>
        <dbReference type="PROSITE" id="PS50802"/>
    </source>
</evidence>
<dbReference type="PANTHER" id="PTHR12419">
    <property type="entry name" value="OTU DOMAIN CONTAINING PROTEIN"/>
    <property type="match status" value="1"/>
</dbReference>
<keyword evidence="12" id="KW-1185">Reference proteome</keyword>
<keyword evidence="2" id="KW-0808">Transferase</keyword>
<comment type="catalytic activity">
    <reaction evidence="8">
        <text>L-seryl-[protein] + ATP = O-phospho-L-seryl-[protein] + ADP + H(+)</text>
        <dbReference type="Rhea" id="RHEA:17989"/>
        <dbReference type="Rhea" id="RHEA-COMP:9863"/>
        <dbReference type="Rhea" id="RHEA-COMP:11604"/>
        <dbReference type="ChEBI" id="CHEBI:15378"/>
        <dbReference type="ChEBI" id="CHEBI:29999"/>
        <dbReference type="ChEBI" id="CHEBI:30616"/>
        <dbReference type="ChEBI" id="CHEBI:83421"/>
        <dbReference type="ChEBI" id="CHEBI:456216"/>
        <dbReference type="EC" id="2.7.11.1"/>
    </reaction>
</comment>
<name>A0ABD3XQC5_SINWO</name>
<dbReference type="Pfam" id="PF18738">
    <property type="entry name" value="HEPN_DZIP3"/>
    <property type="match status" value="1"/>
</dbReference>
<accession>A0ABD3XQC5</accession>
<dbReference type="InterPro" id="IPR020859">
    <property type="entry name" value="ROC"/>
</dbReference>
<evidence type="ECO:0000256" key="1">
    <source>
        <dbReference type="ARBA" id="ARBA00012513"/>
    </source>
</evidence>
<evidence type="ECO:0000256" key="3">
    <source>
        <dbReference type="ARBA" id="ARBA00022737"/>
    </source>
</evidence>
<dbReference type="CDD" id="cd00882">
    <property type="entry name" value="Ras_like_GTPase"/>
    <property type="match status" value="1"/>
</dbReference>
<dbReference type="InterPro" id="IPR027417">
    <property type="entry name" value="P-loop_NTPase"/>
</dbReference>
<comment type="catalytic activity">
    <reaction evidence="7">
        <text>L-threonyl-[protein] + ATP = O-phospho-L-threonyl-[protein] + ADP + H(+)</text>
        <dbReference type="Rhea" id="RHEA:46608"/>
        <dbReference type="Rhea" id="RHEA-COMP:11060"/>
        <dbReference type="Rhea" id="RHEA-COMP:11605"/>
        <dbReference type="ChEBI" id="CHEBI:15378"/>
        <dbReference type="ChEBI" id="CHEBI:30013"/>
        <dbReference type="ChEBI" id="CHEBI:30616"/>
        <dbReference type="ChEBI" id="CHEBI:61977"/>
        <dbReference type="ChEBI" id="CHEBI:456216"/>
        <dbReference type="EC" id="2.7.11.1"/>
    </reaction>
</comment>
<evidence type="ECO:0000259" key="10">
    <source>
        <dbReference type="PROSITE" id="PS51424"/>
    </source>
</evidence>
<feature type="domain" description="Roc" evidence="10">
    <location>
        <begin position="25"/>
        <end position="356"/>
    </location>
</feature>
<organism evidence="11 12">
    <name type="scientific">Sinanodonta woodiana</name>
    <name type="common">Chinese pond mussel</name>
    <name type="synonym">Anodonta woodiana</name>
    <dbReference type="NCBI Taxonomy" id="1069815"/>
    <lineage>
        <taxon>Eukaryota</taxon>
        <taxon>Metazoa</taxon>
        <taxon>Spiralia</taxon>
        <taxon>Lophotrochozoa</taxon>
        <taxon>Mollusca</taxon>
        <taxon>Bivalvia</taxon>
        <taxon>Autobranchia</taxon>
        <taxon>Heteroconchia</taxon>
        <taxon>Palaeoheterodonta</taxon>
        <taxon>Unionida</taxon>
        <taxon>Unionoidea</taxon>
        <taxon>Unionidae</taxon>
        <taxon>Unioninae</taxon>
        <taxon>Sinanodonta</taxon>
    </lineage>
</organism>
<gene>
    <name evidence="11" type="ORF">ACJMK2_000638</name>
</gene>
<dbReference type="SUPFAM" id="SSF54001">
    <property type="entry name" value="Cysteine proteinases"/>
    <property type="match status" value="1"/>
</dbReference>
<protein>
    <recommendedName>
        <fullName evidence="1">non-specific serine/threonine protein kinase</fullName>
        <ecNumber evidence="1">2.7.11.1</ecNumber>
    </recommendedName>
</protein>
<evidence type="ECO:0000256" key="5">
    <source>
        <dbReference type="ARBA" id="ARBA00022777"/>
    </source>
</evidence>
<evidence type="ECO:0000256" key="6">
    <source>
        <dbReference type="ARBA" id="ARBA00022840"/>
    </source>
</evidence>
<dbReference type="SUPFAM" id="SSF52540">
    <property type="entry name" value="P-loop containing nucleoside triphosphate hydrolases"/>
    <property type="match status" value="1"/>
</dbReference>
<dbReference type="InterPro" id="IPR036388">
    <property type="entry name" value="WH-like_DNA-bd_sf"/>
</dbReference>
<evidence type="ECO:0000313" key="11">
    <source>
        <dbReference type="EMBL" id="KAL3888267.1"/>
    </source>
</evidence>
<feature type="non-terminal residue" evidence="11">
    <location>
        <position position="1"/>
    </location>
</feature>
<evidence type="ECO:0000256" key="7">
    <source>
        <dbReference type="ARBA" id="ARBA00047899"/>
    </source>
</evidence>
<proteinExistence type="predicted"/>
<dbReference type="InterPro" id="IPR003323">
    <property type="entry name" value="OTU_dom"/>
</dbReference>
<dbReference type="EMBL" id="JBJQND010000001">
    <property type="protein sequence ID" value="KAL3888267.1"/>
    <property type="molecule type" value="Genomic_DNA"/>
</dbReference>
<evidence type="ECO:0000256" key="4">
    <source>
        <dbReference type="ARBA" id="ARBA00022741"/>
    </source>
</evidence>
<evidence type="ECO:0000256" key="8">
    <source>
        <dbReference type="ARBA" id="ARBA00048679"/>
    </source>
</evidence>